<dbReference type="AlphaFoldDB" id="A0A4Y9XJM0"/>
<gene>
    <name evidence="8" type="ORF">EVJ58_g11198</name>
</gene>
<dbReference type="GO" id="GO:0003677">
    <property type="term" value="F:DNA binding"/>
    <property type="evidence" value="ECO:0007669"/>
    <property type="project" value="UniProtKB-KW"/>
</dbReference>
<dbReference type="PANTHER" id="PTHR13710:SF105">
    <property type="entry name" value="ATP-DEPENDENT DNA HELICASE Q1"/>
    <property type="match status" value="1"/>
</dbReference>
<dbReference type="SUPFAM" id="SSF52540">
    <property type="entry name" value="P-loop containing nucleoside triphosphate hydrolases"/>
    <property type="match status" value="1"/>
</dbReference>
<comment type="similarity">
    <text evidence="1">Belongs to the helicase family. RecQ subfamily.</text>
</comment>
<dbReference type="GO" id="GO:0006310">
    <property type="term" value="P:DNA recombination"/>
    <property type="evidence" value="ECO:0007669"/>
    <property type="project" value="TreeGrafter"/>
</dbReference>
<reference evidence="8 9" key="1">
    <citation type="submission" date="2019-01" db="EMBL/GenBank/DDBJ databases">
        <title>Genome sequencing of the rare red list fungi Fomitopsis rosea.</title>
        <authorList>
            <person name="Buettner E."/>
            <person name="Kellner H."/>
        </authorList>
    </citation>
    <scope>NUCLEOTIDE SEQUENCE [LARGE SCALE GENOMIC DNA]</scope>
    <source>
        <strain evidence="8 9">DSM 105464</strain>
    </source>
</reference>
<dbReference type="Pfam" id="PF00271">
    <property type="entry name" value="Helicase_C"/>
    <property type="match status" value="1"/>
</dbReference>
<dbReference type="EC" id="5.6.2.4" evidence="5"/>
<evidence type="ECO:0000256" key="6">
    <source>
        <dbReference type="SAM" id="MobiDB-lite"/>
    </source>
</evidence>
<dbReference type="PANTHER" id="PTHR13710">
    <property type="entry name" value="DNA HELICASE RECQ FAMILY MEMBER"/>
    <property type="match status" value="1"/>
</dbReference>
<feature type="domain" description="Helicase C-terminal" evidence="7">
    <location>
        <begin position="30"/>
        <end position="188"/>
    </location>
</feature>
<dbReference type="InterPro" id="IPR027417">
    <property type="entry name" value="P-loop_NTPase"/>
</dbReference>
<feature type="region of interest" description="Disordered" evidence="6">
    <location>
        <begin position="165"/>
        <end position="188"/>
    </location>
</feature>
<dbReference type="Gene3D" id="3.40.50.300">
    <property type="entry name" value="P-loop containing nucleotide triphosphate hydrolases"/>
    <property type="match status" value="1"/>
</dbReference>
<dbReference type="GO" id="GO:0043138">
    <property type="term" value="F:3'-5' DNA helicase activity"/>
    <property type="evidence" value="ECO:0007669"/>
    <property type="project" value="UniProtKB-EC"/>
</dbReference>
<evidence type="ECO:0000256" key="2">
    <source>
        <dbReference type="ARBA" id="ARBA00023125"/>
    </source>
</evidence>
<organism evidence="8 9">
    <name type="scientific">Rhodofomes roseus</name>
    <dbReference type="NCBI Taxonomy" id="34475"/>
    <lineage>
        <taxon>Eukaryota</taxon>
        <taxon>Fungi</taxon>
        <taxon>Dikarya</taxon>
        <taxon>Basidiomycota</taxon>
        <taxon>Agaricomycotina</taxon>
        <taxon>Agaricomycetes</taxon>
        <taxon>Polyporales</taxon>
        <taxon>Rhodofomes</taxon>
    </lineage>
</organism>
<dbReference type="GO" id="GO:0005737">
    <property type="term" value="C:cytoplasm"/>
    <property type="evidence" value="ECO:0007669"/>
    <property type="project" value="TreeGrafter"/>
</dbReference>
<dbReference type="InterPro" id="IPR001650">
    <property type="entry name" value="Helicase_C-like"/>
</dbReference>
<dbReference type="Proteomes" id="UP000298390">
    <property type="component" value="Unassembled WGS sequence"/>
</dbReference>
<comment type="caution">
    <text evidence="8">The sequence shown here is derived from an EMBL/GenBank/DDBJ whole genome shotgun (WGS) entry which is preliminary data.</text>
</comment>
<keyword evidence="3" id="KW-0413">Isomerase</keyword>
<dbReference type="GO" id="GO:0006281">
    <property type="term" value="P:DNA repair"/>
    <property type="evidence" value="ECO:0007669"/>
    <property type="project" value="TreeGrafter"/>
</dbReference>
<proteinExistence type="inferred from homology"/>
<dbReference type="GO" id="GO:0009378">
    <property type="term" value="F:four-way junction helicase activity"/>
    <property type="evidence" value="ECO:0007669"/>
    <property type="project" value="TreeGrafter"/>
</dbReference>
<evidence type="ECO:0000259" key="7">
    <source>
        <dbReference type="PROSITE" id="PS51194"/>
    </source>
</evidence>
<evidence type="ECO:0000256" key="3">
    <source>
        <dbReference type="ARBA" id="ARBA00023235"/>
    </source>
</evidence>
<feature type="compositionally biased region" description="Acidic residues" evidence="6">
    <location>
        <begin position="173"/>
        <end position="188"/>
    </location>
</feature>
<keyword evidence="2" id="KW-0238">DNA-binding</keyword>
<protein>
    <recommendedName>
        <fullName evidence="5">DNA 3'-5' helicase</fullName>
        <ecNumber evidence="5">5.6.2.4</ecNumber>
    </recommendedName>
</protein>
<comment type="catalytic activity">
    <reaction evidence="4">
        <text>Couples ATP hydrolysis with the unwinding of duplex DNA by translocating in the 3'-5' direction.</text>
        <dbReference type="EC" id="5.6.2.4"/>
    </reaction>
</comment>
<dbReference type="GO" id="GO:0005694">
    <property type="term" value="C:chromosome"/>
    <property type="evidence" value="ECO:0007669"/>
    <property type="project" value="TreeGrafter"/>
</dbReference>
<name>A0A4Y9XJM0_9APHY</name>
<accession>A0A4Y9XJM0</accession>
<evidence type="ECO:0000256" key="4">
    <source>
        <dbReference type="ARBA" id="ARBA00034617"/>
    </source>
</evidence>
<sequence>MANTTYIVNLGNDRTNITPLVVEMKGGASDLAALDFTIREAHAGGGLVKTIIFFNTRDLAYRAYRHLKELLPDEYKTKIDFLHSMRGDSTKRRVMQQFRDNEVSILCATEAAGMGLDIGDIRRVIQFMVPTSLSQWLQRYGRAGRDGRPAIAILLIEQSVFKKVKPRGAKQGEDDDGDDAPPAEEDSAGADAMEDLVGGEDATSGADGGPIPASNTKVYQKRVEDGLRQWLETTDCRRTAANKYFENPRCATSECPVQALTLRLTMAI</sequence>
<dbReference type="PROSITE" id="PS51194">
    <property type="entry name" value="HELICASE_CTER"/>
    <property type="match status" value="1"/>
</dbReference>
<evidence type="ECO:0000313" key="9">
    <source>
        <dbReference type="Proteomes" id="UP000298390"/>
    </source>
</evidence>
<dbReference type="STRING" id="34475.A0A4Y9XJM0"/>
<dbReference type="SMART" id="SM00490">
    <property type="entry name" value="HELICc"/>
    <property type="match status" value="1"/>
</dbReference>
<dbReference type="EMBL" id="SEKV01001714">
    <property type="protein sequence ID" value="TFY50090.1"/>
    <property type="molecule type" value="Genomic_DNA"/>
</dbReference>
<evidence type="ECO:0000313" key="8">
    <source>
        <dbReference type="EMBL" id="TFY50090.1"/>
    </source>
</evidence>
<evidence type="ECO:0000256" key="1">
    <source>
        <dbReference type="ARBA" id="ARBA00005446"/>
    </source>
</evidence>
<evidence type="ECO:0000256" key="5">
    <source>
        <dbReference type="ARBA" id="ARBA00034808"/>
    </source>
</evidence>